<evidence type="ECO:0000259" key="1">
    <source>
        <dbReference type="Pfam" id="PF12867"/>
    </source>
</evidence>
<gene>
    <name evidence="2" type="ORF">C7437_10888</name>
</gene>
<evidence type="ECO:0000313" key="3">
    <source>
        <dbReference type="Proteomes" id="UP000248646"/>
    </source>
</evidence>
<comment type="caution">
    <text evidence="2">The sequence shown here is derived from an EMBL/GenBank/DDBJ whole genome shotgun (WGS) entry which is preliminary data.</text>
</comment>
<dbReference type="RefSeq" id="WP_111440568.1">
    <property type="nucleotide sequence ID" value="NZ_QKZI01000008.1"/>
</dbReference>
<feature type="domain" description="DinB-like" evidence="1">
    <location>
        <begin position="11"/>
        <end position="145"/>
    </location>
</feature>
<dbReference type="Proteomes" id="UP000248646">
    <property type="component" value="Unassembled WGS sequence"/>
</dbReference>
<accession>A0A2W7MCM6</accession>
<dbReference type="InterPro" id="IPR034660">
    <property type="entry name" value="DinB/YfiT-like"/>
</dbReference>
<dbReference type="Gene3D" id="1.20.120.450">
    <property type="entry name" value="dinb family like domain"/>
    <property type="match status" value="1"/>
</dbReference>
<keyword evidence="3" id="KW-1185">Reference proteome</keyword>
<dbReference type="EMBL" id="QKZI01000008">
    <property type="protein sequence ID" value="PZX02992.1"/>
    <property type="molecule type" value="Genomic_DNA"/>
</dbReference>
<organism evidence="2 3">
    <name type="scientific">Psychrobacillus insolitus</name>
    <dbReference type="NCBI Taxonomy" id="1461"/>
    <lineage>
        <taxon>Bacteria</taxon>
        <taxon>Bacillati</taxon>
        <taxon>Bacillota</taxon>
        <taxon>Bacilli</taxon>
        <taxon>Bacillales</taxon>
        <taxon>Bacillaceae</taxon>
        <taxon>Psychrobacillus</taxon>
    </lineage>
</organism>
<dbReference type="InterPro" id="IPR024775">
    <property type="entry name" value="DinB-like"/>
</dbReference>
<name>A0A2W7MCM6_9BACI</name>
<sequence>METLKQLNFARISLLGKIKKSTEATLDVKPAGFSNTLRWNIGHVYASMEGLTKRAVPTYEIVNPQWFPLFLSGTSPDNWEVEPPTLEELIQALEEQPVRITAVLENNLQNSVPEPMIIGGVHQMDTVEALAQFITWHEGIHTGVIDAMNRITAE</sequence>
<protein>
    <submittedName>
        <fullName evidence="2">DinB family protein</fullName>
    </submittedName>
</protein>
<evidence type="ECO:0000313" key="2">
    <source>
        <dbReference type="EMBL" id="PZX02992.1"/>
    </source>
</evidence>
<dbReference type="SUPFAM" id="SSF109854">
    <property type="entry name" value="DinB/YfiT-like putative metalloenzymes"/>
    <property type="match status" value="1"/>
</dbReference>
<proteinExistence type="predicted"/>
<dbReference type="OrthoDB" id="4295522at2"/>
<dbReference type="AlphaFoldDB" id="A0A2W7MCM6"/>
<reference evidence="2 3" key="1">
    <citation type="submission" date="2018-06" db="EMBL/GenBank/DDBJ databases">
        <title>Genomic Encyclopedia of Type Strains, Phase IV (KMG-IV): sequencing the most valuable type-strain genomes for metagenomic binning, comparative biology and taxonomic classification.</title>
        <authorList>
            <person name="Goeker M."/>
        </authorList>
    </citation>
    <scope>NUCLEOTIDE SEQUENCE [LARGE SCALE GENOMIC DNA]</scope>
    <source>
        <strain evidence="2 3">DSM 5</strain>
    </source>
</reference>
<dbReference type="Pfam" id="PF12867">
    <property type="entry name" value="DinB_2"/>
    <property type="match status" value="1"/>
</dbReference>